<reference evidence="7 8" key="1">
    <citation type="submission" date="2019-07" db="EMBL/GenBank/DDBJ databases">
        <title>Draft genome for Aliikangiella sp. M105.</title>
        <authorList>
            <person name="Wang G."/>
        </authorList>
    </citation>
    <scope>NUCLEOTIDE SEQUENCE [LARGE SCALE GENOMIC DNA]</scope>
    <source>
        <strain evidence="7 8">M105</strain>
    </source>
</reference>
<dbReference type="PANTHER" id="PTHR38776:SF1">
    <property type="entry name" value="MLTA-INTERACTING PROTEIN-RELATED"/>
    <property type="match status" value="1"/>
</dbReference>
<evidence type="ECO:0000256" key="5">
    <source>
        <dbReference type="ARBA" id="ARBA00023237"/>
    </source>
</evidence>
<feature type="signal peptide" evidence="6">
    <location>
        <begin position="1"/>
        <end position="18"/>
    </location>
</feature>
<keyword evidence="5" id="KW-0998">Cell outer membrane</keyword>
<keyword evidence="3 6" id="KW-0732">Signal</keyword>
<keyword evidence="4" id="KW-0472">Membrane</keyword>
<accession>A0A545UEX0</accession>
<dbReference type="AlphaFoldDB" id="A0A545UEX0"/>
<comment type="similarity">
    <text evidence="2">Belongs to the MipA/OmpV family.</text>
</comment>
<dbReference type="EMBL" id="VIKS01000005">
    <property type="protein sequence ID" value="TQV88032.1"/>
    <property type="molecule type" value="Genomic_DNA"/>
</dbReference>
<keyword evidence="8" id="KW-1185">Reference proteome</keyword>
<dbReference type="OrthoDB" id="8562138at2"/>
<dbReference type="InterPro" id="IPR010583">
    <property type="entry name" value="MipA"/>
</dbReference>
<gene>
    <name evidence="7" type="ORF">FLL46_09485</name>
</gene>
<dbReference type="GO" id="GO:0009279">
    <property type="term" value="C:cell outer membrane"/>
    <property type="evidence" value="ECO:0007669"/>
    <property type="project" value="UniProtKB-SubCell"/>
</dbReference>
<evidence type="ECO:0000256" key="2">
    <source>
        <dbReference type="ARBA" id="ARBA00005722"/>
    </source>
</evidence>
<organism evidence="7 8">
    <name type="scientific">Aliikangiella coralliicola</name>
    <dbReference type="NCBI Taxonomy" id="2592383"/>
    <lineage>
        <taxon>Bacteria</taxon>
        <taxon>Pseudomonadati</taxon>
        <taxon>Pseudomonadota</taxon>
        <taxon>Gammaproteobacteria</taxon>
        <taxon>Oceanospirillales</taxon>
        <taxon>Pleioneaceae</taxon>
        <taxon>Aliikangiella</taxon>
    </lineage>
</organism>
<evidence type="ECO:0000256" key="3">
    <source>
        <dbReference type="ARBA" id="ARBA00022729"/>
    </source>
</evidence>
<dbReference type="PANTHER" id="PTHR38776">
    <property type="entry name" value="MLTA-INTERACTING PROTEIN-RELATED"/>
    <property type="match status" value="1"/>
</dbReference>
<name>A0A545UEX0_9GAMM</name>
<proteinExistence type="inferred from homology"/>
<evidence type="ECO:0000313" key="7">
    <source>
        <dbReference type="EMBL" id="TQV88032.1"/>
    </source>
</evidence>
<sequence>MKILFISLFALYSFSAFAFSGENNKEESFILGPGVFSIESPYIGGKTQTMAFPYIEYSWGPLFIEGGTLGSHIFGGDNWGIAAAIDGDFLGDTDRGDSNQLADMQELDDVINGSIKMFYHQNWGAIELSLSKDISDNHDGSSASLSYSYVVELGNWEVIPSVGANWFSEDVSNYYYGVSLVDARANRPFYSPDSGVNYNAGISTIYSFDKNNSLMLNLTTESYSDQIKDSSIVDKSGSTTFGSIYIHRF</sequence>
<evidence type="ECO:0000256" key="1">
    <source>
        <dbReference type="ARBA" id="ARBA00004442"/>
    </source>
</evidence>
<evidence type="ECO:0000313" key="8">
    <source>
        <dbReference type="Proteomes" id="UP000315439"/>
    </source>
</evidence>
<evidence type="ECO:0000256" key="4">
    <source>
        <dbReference type="ARBA" id="ARBA00023136"/>
    </source>
</evidence>
<feature type="chain" id="PRO_5022050389" evidence="6">
    <location>
        <begin position="19"/>
        <end position="249"/>
    </location>
</feature>
<protein>
    <submittedName>
        <fullName evidence="7">MipA/OmpV family protein</fullName>
    </submittedName>
</protein>
<comment type="subcellular location">
    <subcellularLocation>
        <location evidence="1">Cell outer membrane</location>
    </subcellularLocation>
</comment>
<dbReference type="RefSeq" id="WP_142893273.1">
    <property type="nucleotide sequence ID" value="NZ_ML660163.1"/>
</dbReference>
<dbReference type="Proteomes" id="UP000315439">
    <property type="component" value="Unassembled WGS sequence"/>
</dbReference>
<evidence type="ECO:0000256" key="6">
    <source>
        <dbReference type="SAM" id="SignalP"/>
    </source>
</evidence>
<comment type="caution">
    <text evidence="7">The sequence shown here is derived from an EMBL/GenBank/DDBJ whole genome shotgun (WGS) entry which is preliminary data.</text>
</comment>
<dbReference type="Pfam" id="PF06629">
    <property type="entry name" value="MipA"/>
    <property type="match status" value="1"/>
</dbReference>